<dbReference type="InterPro" id="IPR001036">
    <property type="entry name" value="Acrflvin-R"/>
</dbReference>
<feature type="transmembrane region" description="Helical" evidence="1">
    <location>
        <begin position="358"/>
        <end position="377"/>
    </location>
</feature>
<evidence type="ECO:0000313" key="2">
    <source>
        <dbReference type="EMBL" id="SHF65686.1"/>
    </source>
</evidence>
<gene>
    <name evidence="2" type="ORF">SAMN05444405_111166</name>
</gene>
<sequence length="1048" mass="114785">MSIYKGAVNRPVMTSLCFVAVLVLGLFSLKKLPIDLYPNIETNTIMVMTSYQGASASDIENNVSRPLENVLNTVSNLKHITSKSRENISVITLEFDYGKNIDELTNDVRDKLDLVKSSLPDGAENPTIFKFSTDMIPIIVLSAKAKESMPALYKILDEGVANPLARIGGVGTVSVSGAPKRQIQVYIDPVRLEAYHLSVETISAIIAAENKNVPGGNFDIGSNTYSLRVEGEFDDASQMANIVVGSFNGKNIYLKDVARIKDSVEERTQETFNDGVQGAMIVIQKQTGANSVEIADKVRAALPSLQAKLPSDVKLDIIVDTSDNIKNTIASLADVIRDALIFVGLVVFIFLGRWRSCVIILITIPLSLVASFIYLAVTGSSQNIISLSSLSIAIGLVVDDAIVVLENVTTHIERGSHPRQAAVHGTNEMALSVVASTLTLFAVFFPLTLVSGMTGVLFRELGWMVCIIMAISLICALTLTPMMSSQLLQLNPKHNKVFEKFYSPVKRGLDQLDVKYAQLVNWAVRHRTVVVSGGFIFFIASMFLFKFIGTEFMPTQDNGRIGVTLEMSIGTRTELSRDIALKIEKQWKAKYPEMQAINFTVGQASSDNAWASMSDNGTHIMSFNIRLSDPADRKRGIVEICDDMRKDLGNYPELKKFTVNVGGSRSSMMGSGQATLDLEVYGYDFTQTDKIAKDLRERMSKVPGCVDVTISRGDYQPEYQIKFDREKLALNGLNLSTAATYARNRINGATASKYREEGDEYDIKVMYAPEYRQSIESIENIMVYNNQGKGIRIKDLGTVVEESAPPTIERKDRERVNTVQAVISGASMDKVVAAARQQISQLNVPSGVTVQVSGTYEDQQESFSDLLTLGGLIIILVFIVMAAEFESLTYPFIIMFALPFALSGVLMALWISGSTLNLMSAIGMIMLIGIVVKNGIVLVDYINLNRERGLGIINSVVKGGKSRLRPVLMTSLTAILGMIPMAIGGGQGSEMWKPMGIAVIGGLTISTVLTLVIVPVLYCIFAGTGVKRRRRKMREFEAALNAVENNNE</sequence>
<proteinExistence type="predicted"/>
<dbReference type="EMBL" id="FQTV01000011">
    <property type="protein sequence ID" value="SHF65686.1"/>
    <property type="molecule type" value="Genomic_DNA"/>
</dbReference>
<dbReference type="GO" id="GO:0005886">
    <property type="term" value="C:plasma membrane"/>
    <property type="evidence" value="ECO:0007669"/>
    <property type="project" value="TreeGrafter"/>
</dbReference>
<dbReference type="Proteomes" id="UP000184509">
    <property type="component" value="Unassembled WGS sequence"/>
</dbReference>
<feature type="transmembrane region" description="Helical" evidence="1">
    <location>
        <begin position="995"/>
        <end position="1024"/>
    </location>
</feature>
<keyword evidence="1" id="KW-0472">Membrane</keyword>
<name>A0A1M5DFJ9_9BACE</name>
<evidence type="ECO:0000256" key="1">
    <source>
        <dbReference type="SAM" id="Phobius"/>
    </source>
</evidence>
<dbReference type="SUPFAM" id="SSF82866">
    <property type="entry name" value="Multidrug efflux transporter AcrB transmembrane domain"/>
    <property type="match status" value="2"/>
</dbReference>
<dbReference type="PANTHER" id="PTHR32063">
    <property type="match status" value="1"/>
</dbReference>
<dbReference type="Pfam" id="PF00873">
    <property type="entry name" value="ACR_tran"/>
    <property type="match status" value="1"/>
</dbReference>
<dbReference type="Gene3D" id="3.30.2090.10">
    <property type="entry name" value="Multidrug efflux transporter AcrB TolC docking domain, DN and DC subdomains"/>
    <property type="match status" value="2"/>
</dbReference>
<evidence type="ECO:0000313" key="3">
    <source>
        <dbReference type="Proteomes" id="UP000184509"/>
    </source>
</evidence>
<keyword evidence="1" id="KW-0812">Transmembrane</keyword>
<dbReference type="SUPFAM" id="SSF82693">
    <property type="entry name" value="Multidrug efflux transporter AcrB pore domain, PN1, PN2, PC1 and PC2 subdomains"/>
    <property type="match status" value="2"/>
</dbReference>
<feature type="transmembrane region" description="Helical" evidence="1">
    <location>
        <begin position="429"/>
        <end position="449"/>
    </location>
</feature>
<dbReference type="Gene3D" id="3.30.70.1430">
    <property type="entry name" value="Multidrug efflux transporter AcrB pore domain"/>
    <property type="match status" value="2"/>
</dbReference>
<dbReference type="STRING" id="1297750.SAMN05444405_111166"/>
<dbReference type="Gene3D" id="3.30.70.1320">
    <property type="entry name" value="Multidrug efflux transporter AcrB pore domain like"/>
    <property type="match status" value="1"/>
</dbReference>
<keyword evidence="3" id="KW-1185">Reference proteome</keyword>
<organism evidence="2 3">
    <name type="scientific">Bacteroides luti</name>
    <dbReference type="NCBI Taxonomy" id="1297750"/>
    <lineage>
        <taxon>Bacteria</taxon>
        <taxon>Pseudomonadati</taxon>
        <taxon>Bacteroidota</taxon>
        <taxon>Bacteroidia</taxon>
        <taxon>Bacteroidales</taxon>
        <taxon>Bacteroidaceae</taxon>
        <taxon>Bacteroides</taxon>
    </lineage>
</organism>
<feature type="transmembrane region" description="Helical" evidence="1">
    <location>
        <begin position="892"/>
        <end position="912"/>
    </location>
</feature>
<feature type="transmembrane region" description="Helical" evidence="1">
    <location>
        <begin position="964"/>
        <end position="983"/>
    </location>
</feature>
<keyword evidence="1" id="KW-1133">Transmembrane helix</keyword>
<dbReference type="PANTHER" id="PTHR32063:SF0">
    <property type="entry name" value="SWARMING MOTILITY PROTEIN SWRC"/>
    <property type="match status" value="1"/>
</dbReference>
<dbReference type="InterPro" id="IPR027463">
    <property type="entry name" value="AcrB_DN_DC_subdom"/>
</dbReference>
<protein>
    <submittedName>
        <fullName evidence="2">Hydrophobic/amphiphilic exporter-1, HAE1 family</fullName>
    </submittedName>
</protein>
<dbReference type="PRINTS" id="PR00702">
    <property type="entry name" value="ACRIFLAVINRP"/>
</dbReference>
<feature type="transmembrane region" description="Helical" evidence="1">
    <location>
        <begin position="918"/>
        <end position="943"/>
    </location>
</feature>
<dbReference type="SUPFAM" id="SSF82714">
    <property type="entry name" value="Multidrug efflux transporter AcrB TolC docking domain, DN and DC subdomains"/>
    <property type="match status" value="2"/>
</dbReference>
<feature type="transmembrane region" description="Helical" evidence="1">
    <location>
        <begin position="461"/>
        <end position="480"/>
    </location>
</feature>
<dbReference type="Gene3D" id="3.30.70.1440">
    <property type="entry name" value="Multidrug efflux transporter AcrB pore domain"/>
    <property type="match status" value="1"/>
</dbReference>
<reference evidence="2 3" key="1">
    <citation type="submission" date="2016-11" db="EMBL/GenBank/DDBJ databases">
        <authorList>
            <person name="Jaros S."/>
            <person name="Januszkiewicz K."/>
            <person name="Wedrychowicz H."/>
        </authorList>
    </citation>
    <scope>NUCLEOTIDE SEQUENCE [LARGE SCALE GENOMIC DNA]</scope>
    <source>
        <strain evidence="2 3">DSM 26991</strain>
    </source>
</reference>
<feature type="transmembrane region" description="Helical" evidence="1">
    <location>
        <begin position="866"/>
        <end position="885"/>
    </location>
</feature>
<accession>A0A1M5DFJ9</accession>
<dbReference type="GO" id="GO:0042910">
    <property type="term" value="F:xenobiotic transmembrane transporter activity"/>
    <property type="evidence" value="ECO:0007669"/>
    <property type="project" value="TreeGrafter"/>
</dbReference>
<feature type="transmembrane region" description="Helical" evidence="1">
    <location>
        <begin position="329"/>
        <end position="351"/>
    </location>
</feature>
<dbReference type="AlphaFoldDB" id="A0A1M5DFJ9"/>
<dbReference type="Gene3D" id="1.20.1640.10">
    <property type="entry name" value="Multidrug efflux transporter AcrB transmembrane domain"/>
    <property type="match status" value="2"/>
</dbReference>
<feature type="transmembrane region" description="Helical" evidence="1">
    <location>
        <begin position="12"/>
        <end position="29"/>
    </location>
</feature>
<dbReference type="RefSeq" id="WP_073402532.1">
    <property type="nucleotide sequence ID" value="NZ_FQTV01000011.1"/>
</dbReference>
<feature type="transmembrane region" description="Helical" evidence="1">
    <location>
        <begin position="383"/>
        <end position="408"/>
    </location>
</feature>
<feature type="transmembrane region" description="Helical" evidence="1">
    <location>
        <begin position="529"/>
        <end position="548"/>
    </location>
</feature>
<dbReference type="OrthoDB" id="9758940at2"/>